<accession>A0A2M7T7E2</accession>
<evidence type="ECO:0000313" key="5">
    <source>
        <dbReference type="Proteomes" id="UP000230956"/>
    </source>
</evidence>
<feature type="region of interest" description="Disordered" evidence="1">
    <location>
        <begin position="155"/>
        <end position="184"/>
    </location>
</feature>
<dbReference type="Pfam" id="PF13413">
    <property type="entry name" value="HTH_25"/>
    <property type="match status" value="1"/>
</dbReference>
<protein>
    <recommendedName>
        <fullName evidence="3">Cytoskeleton protein RodZ-like C-terminal domain-containing protein</fullName>
    </recommendedName>
</protein>
<keyword evidence="2" id="KW-1133">Transmembrane helix</keyword>
<dbReference type="Proteomes" id="UP000230956">
    <property type="component" value="Unassembled WGS sequence"/>
</dbReference>
<dbReference type="GO" id="GO:0003677">
    <property type="term" value="F:DNA binding"/>
    <property type="evidence" value="ECO:0007669"/>
    <property type="project" value="InterPro"/>
</dbReference>
<feature type="transmembrane region" description="Helical" evidence="2">
    <location>
        <begin position="103"/>
        <end position="126"/>
    </location>
</feature>
<dbReference type="Pfam" id="PF13464">
    <property type="entry name" value="RodZ_C"/>
    <property type="match status" value="1"/>
</dbReference>
<name>A0A2M7T7E2_9ACTN</name>
<evidence type="ECO:0000256" key="2">
    <source>
        <dbReference type="SAM" id="Phobius"/>
    </source>
</evidence>
<dbReference type="PANTHER" id="PTHR34475:SF1">
    <property type="entry name" value="CYTOSKELETON PROTEIN RODZ"/>
    <property type="match status" value="1"/>
</dbReference>
<dbReference type="EMBL" id="PFNG01000164">
    <property type="protein sequence ID" value="PIZ37809.1"/>
    <property type="molecule type" value="Genomic_DNA"/>
</dbReference>
<dbReference type="Gene3D" id="1.10.260.40">
    <property type="entry name" value="lambda repressor-like DNA-binding domains"/>
    <property type="match status" value="1"/>
</dbReference>
<keyword evidence="2" id="KW-0812">Transmembrane</keyword>
<feature type="domain" description="Cytoskeleton protein RodZ-like C-terminal" evidence="3">
    <location>
        <begin position="200"/>
        <end position="249"/>
    </location>
</feature>
<evidence type="ECO:0000259" key="3">
    <source>
        <dbReference type="Pfam" id="PF13464"/>
    </source>
</evidence>
<gene>
    <name evidence="4" type="ORF">COY37_06880</name>
</gene>
<evidence type="ECO:0000256" key="1">
    <source>
        <dbReference type="SAM" id="MobiDB-lite"/>
    </source>
</evidence>
<dbReference type="PANTHER" id="PTHR34475">
    <property type="match status" value="1"/>
</dbReference>
<dbReference type="AlphaFoldDB" id="A0A2M7T7E2"/>
<evidence type="ECO:0000313" key="4">
    <source>
        <dbReference type="EMBL" id="PIZ37809.1"/>
    </source>
</evidence>
<comment type="caution">
    <text evidence="4">The sequence shown here is derived from an EMBL/GenBank/DDBJ whole genome shotgun (WGS) entry which is preliminary data.</text>
</comment>
<proteinExistence type="predicted"/>
<reference evidence="5" key="1">
    <citation type="submission" date="2017-09" db="EMBL/GenBank/DDBJ databases">
        <title>Depth-based differentiation of microbial function through sediment-hosted aquifers and enrichment of novel symbionts in the deep terrestrial subsurface.</title>
        <authorList>
            <person name="Probst A.J."/>
            <person name="Ladd B."/>
            <person name="Jarett J.K."/>
            <person name="Geller-Mcgrath D.E."/>
            <person name="Sieber C.M.K."/>
            <person name="Emerson J.B."/>
            <person name="Anantharaman K."/>
            <person name="Thomas B.C."/>
            <person name="Malmstrom R."/>
            <person name="Stieglmeier M."/>
            <person name="Klingl A."/>
            <person name="Woyke T."/>
            <person name="Ryan C.M."/>
            <person name="Banfield J.F."/>
        </authorList>
    </citation>
    <scope>NUCLEOTIDE SEQUENCE [LARGE SCALE GENOMIC DNA]</scope>
</reference>
<keyword evidence="2" id="KW-0472">Membrane</keyword>
<dbReference type="RefSeq" id="WP_286677407.1">
    <property type="nucleotide sequence ID" value="NZ_MNXI01000004.1"/>
</dbReference>
<dbReference type="InterPro" id="IPR025194">
    <property type="entry name" value="RodZ-like_C"/>
</dbReference>
<dbReference type="InterPro" id="IPR050400">
    <property type="entry name" value="Bact_Cytoskel_RodZ"/>
</dbReference>
<organism evidence="4 5">
    <name type="scientific">Candidatus Aquicultor secundus</name>
    <dbReference type="NCBI Taxonomy" id="1973895"/>
    <lineage>
        <taxon>Bacteria</taxon>
        <taxon>Bacillati</taxon>
        <taxon>Actinomycetota</taxon>
        <taxon>Candidatus Aquicultoria</taxon>
        <taxon>Candidatus Aquicultorales</taxon>
        <taxon>Candidatus Aquicultoraceae</taxon>
        <taxon>Candidatus Aquicultor</taxon>
    </lineage>
</organism>
<dbReference type="InterPro" id="IPR010982">
    <property type="entry name" value="Lambda_DNA-bd_dom_sf"/>
</dbReference>
<sequence length="278" mass="30233">MNKEPIGQVLSEARIKLGKSIKEVEFDTKIRAKYVEALEQDYFDYLPGSVYTQGFIKTYATYLGVDPEPLVQQYKSLYEQKSADDLGHVSANMRVRVKTRPPWMIAAVVAGAIGVLFISLIAWGAWVQHASKDPKVVVQDVKTRKPVDTVVAAATTSTTAKKSRNNNKTASADSGSSSSTTDSGQKTSIVVKLTGINGEGSWARISVDGEKKYEGVINDGVTKQFKGGESIRVRIGNVSGLEVMVDGKRQSKNKLKTVNGIFDKTYKAGSTKESTGEK</sequence>